<dbReference type="InterPro" id="IPR001810">
    <property type="entry name" value="F-box_dom"/>
</dbReference>
<dbReference type="EMBL" id="JAUEPN010000007">
    <property type="protein sequence ID" value="KAK3292517.1"/>
    <property type="molecule type" value="Genomic_DNA"/>
</dbReference>
<comment type="caution">
    <text evidence="3">The sequence shown here is derived from an EMBL/GenBank/DDBJ whole genome shotgun (WGS) entry which is preliminary data.</text>
</comment>
<dbReference type="PROSITE" id="PS50181">
    <property type="entry name" value="FBOX"/>
    <property type="match status" value="1"/>
</dbReference>
<dbReference type="InterPro" id="IPR036047">
    <property type="entry name" value="F-box-like_dom_sf"/>
</dbReference>
<organism evidence="3 4">
    <name type="scientific">Chaetomium fimeti</name>
    <dbReference type="NCBI Taxonomy" id="1854472"/>
    <lineage>
        <taxon>Eukaryota</taxon>
        <taxon>Fungi</taxon>
        <taxon>Dikarya</taxon>
        <taxon>Ascomycota</taxon>
        <taxon>Pezizomycotina</taxon>
        <taxon>Sordariomycetes</taxon>
        <taxon>Sordariomycetidae</taxon>
        <taxon>Sordariales</taxon>
        <taxon>Chaetomiaceae</taxon>
        <taxon>Chaetomium</taxon>
    </lineage>
</organism>
<evidence type="ECO:0000259" key="2">
    <source>
        <dbReference type="PROSITE" id="PS50181"/>
    </source>
</evidence>
<reference evidence="3" key="1">
    <citation type="journal article" date="2023" name="Mol. Phylogenet. Evol.">
        <title>Genome-scale phylogeny and comparative genomics of the fungal order Sordariales.</title>
        <authorList>
            <person name="Hensen N."/>
            <person name="Bonometti L."/>
            <person name="Westerberg I."/>
            <person name="Brannstrom I.O."/>
            <person name="Guillou S."/>
            <person name="Cros-Aarteil S."/>
            <person name="Calhoun S."/>
            <person name="Haridas S."/>
            <person name="Kuo A."/>
            <person name="Mondo S."/>
            <person name="Pangilinan J."/>
            <person name="Riley R."/>
            <person name="LaButti K."/>
            <person name="Andreopoulos B."/>
            <person name="Lipzen A."/>
            <person name="Chen C."/>
            <person name="Yan M."/>
            <person name="Daum C."/>
            <person name="Ng V."/>
            <person name="Clum A."/>
            <person name="Steindorff A."/>
            <person name="Ohm R.A."/>
            <person name="Martin F."/>
            <person name="Silar P."/>
            <person name="Natvig D.O."/>
            <person name="Lalanne C."/>
            <person name="Gautier V."/>
            <person name="Ament-Velasquez S.L."/>
            <person name="Kruys A."/>
            <person name="Hutchinson M.I."/>
            <person name="Powell A.J."/>
            <person name="Barry K."/>
            <person name="Miller A.N."/>
            <person name="Grigoriev I.V."/>
            <person name="Debuchy R."/>
            <person name="Gladieux P."/>
            <person name="Hiltunen Thoren M."/>
            <person name="Johannesson H."/>
        </authorList>
    </citation>
    <scope>NUCLEOTIDE SEQUENCE</scope>
    <source>
        <strain evidence="3">CBS 168.71</strain>
    </source>
</reference>
<feature type="region of interest" description="Disordered" evidence="1">
    <location>
        <begin position="136"/>
        <end position="165"/>
    </location>
</feature>
<evidence type="ECO:0000313" key="3">
    <source>
        <dbReference type="EMBL" id="KAK3292517.1"/>
    </source>
</evidence>
<feature type="domain" description="F-box" evidence="2">
    <location>
        <begin position="222"/>
        <end position="272"/>
    </location>
</feature>
<evidence type="ECO:0000313" key="4">
    <source>
        <dbReference type="Proteomes" id="UP001278766"/>
    </source>
</evidence>
<sequence length="340" mass="37745">MTSYATRMPGPFATPDRKCWLCGRESEILRYRHSRNYRSALFREITLPRDASERERTASISAILIAPPRSAGRRPKPPSSTEKTLHDSAYTKTTVRTWTFQVHADCWDLVACRVSDPTACATAFCKSLIANYRDHATPSRIPTPQTRPSSGPPRLTTPPGRNPRRANMHRLESFDGLAAELGLARLPSVHEPASLEQLHLFSYTTAPAAPLSADTTTNNKNNDPFTTLPPEILQLLASHTPTTDLLHLRLASRAVAHVSGLDGLPRSFWRSRFGPAFEMGFAQPARAGRDLDWRGMYFLVRRALRRYCGGGGGGVGLPRVESPLLARLAKRRIVTDEPVE</sequence>
<dbReference type="SUPFAM" id="SSF81383">
    <property type="entry name" value="F-box domain"/>
    <property type="match status" value="1"/>
</dbReference>
<proteinExistence type="predicted"/>
<protein>
    <recommendedName>
        <fullName evidence="2">F-box domain-containing protein</fullName>
    </recommendedName>
</protein>
<evidence type="ECO:0000256" key="1">
    <source>
        <dbReference type="SAM" id="MobiDB-lite"/>
    </source>
</evidence>
<dbReference type="Proteomes" id="UP001278766">
    <property type="component" value="Unassembled WGS sequence"/>
</dbReference>
<accession>A0AAE0LPE7</accession>
<gene>
    <name evidence="3" type="ORF">B0H64DRAFT_435248</name>
</gene>
<dbReference type="RefSeq" id="XP_062656031.1">
    <property type="nucleotide sequence ID" value="XM_062806130.1"/>
</dbReference>
<name>A0AAE0LPE7_9PEZI</name>
<keyword evidence="4" id="KW-1185">Reference proteome</keyword>
<feature type="compositionally biased region" description="Polar residues" evidence="1">
    <location>
        <begin position="140"/>
        <end position="149"/>
    </location>
</feature>
<dbReference type="AlphaFoldDB" id="A0AAE0LPE7"/>
<dbReference type="GeneID" id="87843078"/>
<reference evidence="3" key="2">
    <citation type="submission" date="2023-06" db="EMBL/GenBank/DDBJ databases">
        <authorList>
            <consortium name="Lawrence Berkeley National Laboratory"/>
            <person name="Haridas S."/>
            <person name="Hensen N."/>
            <person name="Bonometti L."/>
            <person name="Westerberg I."/>
            <person name="Brannstrom I.O."/>
            <person name="Guillou S."/>
            <person name="Cros-Aarteil S."/>
            <person name="Calhoun S."/>
            <person name="Kuo A."/>
            <person name="Mondo S."/>
            <person name="Pangilinan J."/>
            <person name="Riley R."/>
            <person name="Labutti K."/>
            <person name="Andreopoulos B."/>
            <person name="Lipzen A."/>
            <person name="Chen C."/>
            <person name="Yanf M."/>
            <person name="Daum C."/>
            <person name="Ng V."/>
            <person name="Clum A."/>
            <person name="Steindorff A."/>
            <person name="Ohm R."/>
            <person name="Martin F."/>
            <person name="Silar P."/>
            <person name="Natvig D."/>
            <person name="Lalanne C."/>
            <person name="Gautier V."/>
            <person name="Ament-Velasquez S.L."/>
            <person name="Kruys A."/>
            <person name="Hutchinson M.I."/>
            <person name="Powell A.J."/>
            <person name="Barry K."/>
            <person name="Miller A.N."/>
            <person name="Grigoriev I.V."/>
            <person name="Debuchy R."/>
            <person name="Gladieux P."/>
            <person name="Thoren M.H."/>
            <person name="Johannesson H."/>
        </authorList>
    </citation>
    <scope>NUCLEOTIDE SEQUENCE</scope>
    <source>
        <strain evidence="3">CBS 168.71</strain>
    </source>
</reference>